<proteinExistence type="predicted"/>
<comment type="caution">
    <text evidence="6">The sequence shown here is derived from an EMBL/GenBank/DDBJ whole genome shotgun (WGS) entry which is preliminary data.</text>
</comment>
<evidence type="ECO:0000259" key="5">
    <source>
        <dbReference type="Pfam" id="PF02668"/>
    </source>
</evidence>
<gene>
    <name evidence="6" type="ORF">ACFPM7_23635</name>
</gene>
<dbReference type="RefSeq" id="WP_378249929.1">
    <property type="nucleotide sequence ID" value="NZ_JBHSKF010000014.1"/>
</dbReference>
<accession>A0ABW0ERS5</accession>
<protein>
    <submittedName>
        <fullName evidence="6">TauD/TfdA family dioxygenase</fullName>
        <ecNumber evidence="6">1.14.11.-</ecNumber>
    </submittedName>
</protein>
<keyword evidence="4" id="KW-0045">Antibiotic biosynthesis</keyword>
<dbReference type="EMBL" id="JBHSKF010000014">
    <property type="protein sequence ID" value="MFC5290057.1"/>
    <property type="molecule type" value="Genomic_DNA"/>
</dbReference>
<sequence length="312" mass="34353">MLTGTKFPTDLSLRGSWRDHLDPDHLRSRLQVAKAVLVTDTGIDDPVAFAELAELVIGPLTADLGEHPRASGGTDGVFSPVEFDRTQKLLWHNENSFDRQPPGAIAFGCLVPAEQGGETPVVLGSDVYADLPDDLVERFTRHGVRYVRRFHPGLGRSWPQIFGTDDRDRVAAICADQDIDLTWDGDVPQTSATRPAAHFDASRGVWSWVNQAQHWHPSCLPTPVRQSMRTLFGDSPPRDCTFGDGSPISDATMSTILRSYARHERATPWRPGDVLIVDNLNVAHARNPYSGPRELLVAMGPKATVNDRPAAR</sequence>
<keyword evidence="3" id="KW-0408">Iron</keyword>
<dbReference type="GO" id="GO:0051213">
    <property type="term" value="F:dioxygenase activity"/>
    <property type="evidence" value="ECO:0007669"/>
    <property type="project" value="UniProtKB-KW"/>
</dbReference>
<dbReference type="InterPro" id="IPR050411">
    <property type="entry name" value="AlphaKG_dependent_hydroxylases"/>
</dbReference>
<dbReference type="SUPFAM" id="SSF51197">
    <property type="entry name" value="Clavaminate synthase-like"/>
    <property type="match status" value="1"/>
</dbReference>
<dbReference type="PANTHER" id="PTHR10696:SF56">
    <property type="entry name" value="TAUD_TFDA-LIKE DOMAIN-CONTAINING PROTEIN"/>
    <property type="match status" value="1"/>
</dbReference>
<keyword evidence="2 6" id="KW-0560">Oxidoreductase</keyword>
<comment type="cofactor">
    <cofactor evidence="1">
        <name>Fe(2+)</name>
        <dbReference type="ChEBI" id="CHEBI:29033"/>
    </cofactor>
</comment>
<dbReference type="InterPro" id="IPR003819">
    <property type="entry name" value="TauD/TfdA-like"/>
</dbReference>
<evidence type="ECO:0000256" key="4">
    <source>
        <dbReference type="ARBA" id="ARBA00023194"/>
    </source>
</evidence>
<dbReference type="PANTHER" id="PTHR10696">
    <property type="entry name" value="GAMMA-BUTYROBETAINE HYDROXYLASE-RELATED"/>
    <property type="match status" value="1"/>
</dbReference>
<dbReference type="Proteomes" id="UP001596157">
    <property type="component" value="Unassembled WGS sequence"/>
</dbReference>
<reference evidence="7" key="1">
    <citation type="journal article" date="2019" name="Int. J. Syst. Evol. Microbiol.">
        <title>The Global Catalogue of Microorganisms (GCM) 10K type strain sequencing project: providing services to taxonomists for standard genome sequencing and annotation.</title>
        <authorList>
            <consortium name="The Broad Institute Genomics Platform"/>
            <consortium name="The Broad Institute Genome Sequencing Center for Infectious Disease"/>
            <person name="Wu L."/>
            <person name="Ma J."/>
        </authorList>
    </citation>
    <scope>NUCLEOTIDE SEQUENCE [LARGE SCALE GENOMIC DNA]</scope>
    <source>
        <strain evidence="7">CCUG 59778</strain>
    </source>
</reference>
<dbReference type="Gene3D" id="3.60.130.10">
    <property type="entry name" value="Clavaminate synthase-like"/>
    <property type="match status" value="1"/>
</dbReference>
<organism evidence="6 7">
    <name type="scientific">Actinokineospora guangxiensis</name>
    <dbReference type="NCBI Taxonomy" id="1490288"/>
    <lineage>
        <taxon>Bacteria</taxon>
        <taxon>Bacillati</taxon>
        <taxon>Actinomycetota</taxon>
        <taxon>Actinomycetes</taxon>
        <taxon>Pseudonocardiales</taxon>
        <taxon>Pseudonocardiaceae</taxon>
        <taxon>Actinokineospora</taxon>
    </lineage>
</organism>
<dbReference type="EC" id="1.14.11.-" evidence="6"/>
<dbReference type="InterPro" id="IPR042098">
    <property type="entry name" value="TauD-like_sf"/>
</dbReference>
<dbReference type="Pfam" id="PF02668">
    <property type="entry name" value="TauD"/>
    <property type="match status" value="1"/>
</dbReference>
<evidence type="ECO:0000313" key="7">
    <source>
        <dbReference type="Proteomes" id="UP001596157"/>
    </source>
</evidence>
<keyword evidence="6" id="KW-0223">Dioxygenase</keyword>
<evidence type="ECO:0000256" key="1">
    <source>
        <dbReference type="ARBA" id="ARBA00001954"/>
    </source>
</evidence>
<feature type="domain" description="TauD/TfdA-like" evidence="5">
    <location>
        <begin position="21"/>
        <end position="299"/>
    </location>
</feature>
<evidence type="ECO:0000313" key="6">
    <source>
        <dbReference type="EMBL" id="MFC5290057.1"/>
    </source>
</evidence>
<evidence type="ECO:0000256" key="2">
    <source>
        <dbReference type="ARBA" id="ARBA00023002"/>
    </source>
</evidence>
<name>A0ABW0ERS5_9PSEU</name>
<evidence type="ECO:0000256" key="3">
    <source>
        <dbReference type="ARBA" id="ARBA00023004"/>
    </source>
</evidence>
<keyword evidence="7" id="KW-1185">Reference proteome</keyword>